<sequence>MKYSKEQMELMEAKIIDLLKENGEMRFGKIAKSLIHSGMAESSFIVGVILESGCKEHKNCKDKDLFTSPKTGMWRLSDSIELTK</sequence>
<gene>
    <name evidence="1" type="ORF">QOZ84_10425</name>
</gene>
<name>A0ABT7EAK7_9FIRM</name>
<dbReference type="EMBL" id="JASKYM010000004">
    <property type="protein sequence ID" value="MDK2563967.1"/>
    <property type="molecule type" value="Genomic_DNA"/>
</dbReference>
<keyword evidence="2" id="KW-1185">Reference proteome</keyword>
<accession>A0ABT7EAK7</accession>
<evidence type="ECO:0000313" key="1">
    <source>
        <dbReference type="EMBL" id="MDK2563967.1"/>
    </source>
</evidence>
<protein>
    <submittedName>
        <fullName evidence="1">Uncharacterized protein</fullName>
    </submittedName>
</protein>
<proteinExistence type="predicted"/>
<comment type="caution">
    <text evidence="1">The sequence shown here is derived from an EMBL/GenBank/DDBJ whole genome shotgun (WGS) entry which is preliminary data.</text>
</comment>
<evidence type="ECO:0000313" key="2">
    <source>
        <dbReference type="Proteomes" id="UP001301012"/>
    </source>
</evidence>
<organism evidence="1 2">
    <name type="scientific">Romboutsia sedimentorum</name>
    <dbReference type="NCBI Taxonomy" id="1368474"/>
    <lineage>
        <taxon>Bacteria</taxon>
        <taxon>Bacillati</taxon>
        <taxon>Bacillota</taxon>
        <taxon>Clostridia</taxon>
        <taxon>Peptostreptococcales</taxon>
        <taxon>Peptostreptococcaceae</taxon>
        <taxon>Romboutsia</taxon>
    </lineage>
</organism>
<dbReference type="Proteomes" id="UP001301012">
    <property type="component" value="Unassembled WGS sequence"/>
</dbReference>
<dbReference type="RefSeq" id="WP_284132898.1">
    <property type="nucleotide sequence ID" value="NZ_JASKYM010000004.1"/>
</dbReference>
<reference evidence="1 2" key="1">
    <citation type="submission" date="2023-05" db="EMBL/GenBank/DDBJ databases">
        <title>Rombocin, a short stable natural nisin variant, displays selective antimicrobial activity against Listeria monocytogenes and employs dual mode of action to kill target bacterial strains.</title>
        <authorList>
            <person name="Wambui J."/>
            <person name="Stephan R."/>
            <person name="Kuipers O.P."/>
        </authorList>
    </citation>
    <scope>NUCLEOTIDE SEQUENCE [LARGE SCALE GENOMIC DNA]</scope>
    <source>
        <strain evidence="1 2">RC002</strain>
    </source>
</reference>